<dbReference type="RefSeq" id="WP_344281608.1">
    <property type="nucleotide sequence ID" value="NZ_BAAAMR010000129.1"/>
</dbReference>
<sequence>MRADELLAEVEPLPFGERCRRLADLRAEAGTPELAALIDELAGRGHYERSLALFVAAAVRDGASLAHIARATGDPDAELACAAIRLAVRYGNGPEPFLARLGDAPAAIRAAIYEAVRKWWRTDLADALVGPVTDRWGVEEAAALLPTCSTEVVAERIDAVARAVPNWASLGGAHPGIMLGYAERRLAEAGDWLRAGWWALHGTGVAAAASLEPGRVVGLLERYGTGRGLPLALDAKAGLLLDAEPARMLRLLTSERYRGSLRRLLARRSVRDRLAKLDDDGVARVARSVREDGSALRLLLKAFPPSRREHVFDAAMTGVDLSAAELDAPLLDVLPHAIRIREARRMLRLTRIAETPARHRSVTAFLPYEEALPVLEALTRRPDADDRATGYVLLIACAGRSRDPGTLTATLESLVRLRNEQDPVRYAALNALANVPEGLLRTEHAAAVGRFADDALAARDCSYMTRQALGRIAAAFCRQGAIRDDADLVVFGLDLVERLIGHAGAVYLGRLDRSLRHGQEHRLAATLAPYLEAGARRDDHRLALLLVRALGRRAHHVRPLQDALETALDARSDAVLRDAVELWLAAPGARAERVERVIAKDASAVAVPAVLATIARERTDLLGLVLGGSAPSGRFQRADVAYVPHMEPSWMRRWTSRQRAAFLGLLTRVADDETQPGHAREGAVRAIATVPGVDAARLRPYLASEDDGLCRAALTAVPWTASPQAVLPDLLAHAATDHAHVAMYAMTRAARFVRPSTLAATLGPALREGKITARKEALRIVLRNRVPDALALVAAAWDDPGQHRDVRAAIVSAVRPYLAEEAARRILAEAADGPRDLARQVLGAPPLSVEERFRGFYASLVLRVARSDDAEARDAAIPNVPPWAPWAPDAPSVLADLVTDLGAAHGWRPALDALVRCVVDGFGAPELGTAAAELAAAPDEPDAGAERDLPAFQRLSALVGAVRDAASRDRDTAARAIAALDGRLPGHLAGELAAATFRWDEPGAAVALDALADRCTGGVLAARQVAEALVPWRDDDWDDDFAEYIGVPDGAPDPEDVLPHAERLAARGDLAGGLFAAALTGGHAPRAGWPDAWRAVLRALRAHPEADVAFTAKGILTARE</sequence>
<protein>
    <recommendedName>
        <fullName evidence="3">HEAT repeat domain-containing protein</fullName>
    </recommendedName>
</protein>
<accession>A0ABP5M7Y4</accession>
<dbReference type="Proteomes" id="UP001501020">
    <property type="component" value="Unassembled WGS sequence"/>
</dbReference>
<gene>
    <name evidence="1" type="ORF">GCM10009727_84340</name>
</gene>
<name>A0ABP5M7Y4_9ACTN</name>
<comment type="caution">
    <text evidence="1">The sequence shown here is derived from an EMBL/GenBank/DDBJ whole genome shotgun (WGS) entry which is preliminary data.</text>
</comment>
<proteinExistence type="predicted"/>
<evidence type="ECO:0000313" key="1">
    <source>
        <dbReference type="EMBL" id="GAA2165564.1"/>
    </source>
</evidence>
<evidence type="ECO:0000313" key="2">
    <source>
        <dbReference type="Proteomes" id="UP001501020"/>
    </source>
</evidence>
<reference evidence="2" key="1">
    <citation type="journal article" date="2019" name="Int. J. Syst. Evol. Microbiol.">
        <title>The Global Catalogue of Microorganisms (GCM) 10K type strain sequencing project: providing services to taxonomists for standard genome sequencing and annotation.</title>
        <authorList>
            <consortium name="The Broad Institute Genomics Platform"/>
            <consortium name="The Broad Institute Genome Sequencing Center for Infectious Disease"/>
            <person name="Wu L."/>
            <person name="Ma J."/>
        </authorList>
    </citation>
    <scope>NUCLEOTIDE SEQUENCE [LARGE SCALE GENOMIC DNA]</scope>
    <source>
        <strain evidence="2">JCM 13850</strain>
    </source>
</reference>
<dbReference type="EMBL" id="BAAAMR010000129">
    <property type="protein sequence ID" value="GAA2165564.1"/>
    <property type="molecule type" value="Genomic_DNA"/>
</dbReference>
<keyword evidence="2" id="KW-1185">Reference proteome</keyword>
<evidence type="ECO:0008006" key="3">
    <source>
        <dbReference type="Google" id="ProtNLM"/>
    </source>
</evidence>
<organism evidence="1 2">
    <name type="scientific">Actinomadura napierensis</name>
    <dbReference type="NCBI Taxonomy" id="267854"/>
    <lineage>
        <taxon>Bacteria</taxon>
        <taxon>Bacillati</taxon>
        <taxon>Actinomycetota</taxon>
        <taxon>Actinomycetes</taxon>
        <taxon>Streptosporangiales</taxon>
        <taxon>Thermomonosporaceae</taxon>
        <taxon>Actinomadura</taxon>
    </lineage>
</organism>